<keyword evidence="4" id="KW-1185">Reference proteome</keyword>
<protein>
    <submittedName>
        <fullName evidence="3">Uncharacterized protein</fullName>
    </submittedName>
</protein>
<sequence>MLTQNQQIAFFLCACLKLLFDIGPTIEELFDCLQIFYISDFIRKVKGWFQTAESCNKQQKWINDINEETILYEFWIQENIFIRELFIDRAIQGKLEQTAKPLYYGPENWKEKLRDAEDQSWKIQNEMYKKYIRRPRGPIARQHLISQSRDRQSLATNPTKHLSQPYQGWEARRRTWASSV</sequence>
<feature type="region of interest" description="Disordered" evidence="1">
    <location>
        <begin position="147"/>
        <end position="167"/>
    </location>
</feature>
<dbReference type="InParanoid" id="E4V390"/>
<evidence type="ECO:0000256" key="1">
    <source>
        <dbReference type="SAM" id="MobiDB-lite"/>
    </source>
</evidence>
<dbReference type="VEuPathDB" id="FungiDB:MGYG_07472"/>
<feature type="chain" id="PRO_5003188294" evidence="2">
    <location>
        <begin position="28"/>
        <end position="180"/>
    </location>
</feature>
<keyword evidence="2" id="KW-0732">Signal</keyword>
<feature type="compositionally biased region" description="Polar residues" evidence="1">
    <location>
        <begin position="153"/>
        <end position="166"/>
    </location>
</feature>
<reference evidence="4" key="1">
    <citation type="journal article" date="2012" name="MBio">
        <title>Comparative genome analysis of Trichophyton rubrum and related dermatophytes reveals candidate genes involved in infection.</title>
        <authorList>
            <person name="Martinez D.A."/>
            <person name="Oliver B.G."/>
            <person name="Graeser Y."/>
            <person name="Goldberg J.M."/>
            <person name="Li W."/>
            <person name="Martinez-Rossi N.M."/>
            <person name="Monod M."/>
            <person name="Shelest E."/>
            <person name="Barton R.C."/>
            <person name="Birch E."/>
            <person name="Brakhage A.A."/>
            <person name="Chen Z."/>
            <person name="Gurr S.J."/>
            <person name="Heiman D."/>
            <person name="Heitman J."/>
            <person name="Kosti I."/>
            <person name="Rossi A."/>
            <person name="Saif S."/>
            <person name="Samalova M."/>
            <person name="Saunders C.W."/>
            <person name="Shea T."/>
            <person name="Summerbell R.C."/>
            <person name="Xu J."/>
            <person name="Young S."/>
            <person name="Zeng Q."/>
            <person name="Birren B.W."/>
            <person name="Cuomo C.A."/>
            <person name="White T.C."/>
        </authorList>
    </citation>
    <scope>NUCLEOTIDE SEQUENCE [LARGE SCALE GENOMIC DNA]</scope>
    <source>
        <strain evidence="4">ATCC MYA-4604 / CBS 118893</strain>
    </source>
</reference>
<dbReference type="GeneID" id="10025466"/>
<accession>E4V390</accession>
<evidence type="ECO:0000313" key="4">
    <source>
        <dbReference type="Proteomes" id="UP000002669"/>
    </source>
</evidence>
<dbReference type="eggNOG" id="ENOG502RPFI">
    <property type="taxonomic scope" value="Eukaryota"/>
</dbReference>
<name>E4V390_ARTGP</name>
<feature type="signal peptide" evidence="2">
    <location>
        <begin position="1"/>
        <end position="27"/>
    </location>
</feature>
<dbReference type="STRING" id="535722.E4V390"/>
<evidence type="ECO:0000256" key="2">
    <source>
        <dbReference type="SAM" id="SignalP"/>
    </source>
</evidence>
<organism evidence="4">
    <name type="scientific">Arthroderma gypseum (strain ATCC MYA-4604 / CBS 118893)</name>
    <name type="common">Microsporum gypseum</name>
    <dbReference type="NCBI Taxonomy" id="535722"/>
    <lineage>
        <taxon>Eukaryota</taxon>
        <taxon>Fungi</taxon>
        <taxon>Dikarya</taxon>
        <taxon>Ascomycota</taxon>
        <taxon>Pezizomycotina</taxon>
        <taxon>Eurotiomycetes</taxon>
        <taxon>Eurotiomycetidae</taxon>
        <taxon>Onygenales</taxon>
        <taxon>Arthrodermataceae</taxon>
        <taxon>Nannizzia</taxon>
    </lineage>
</organism>
<gene>
    <name evidence="3" type="ORF">MGYG_07472</name>
</gene>
<dbReference type="EMBL" id="DS989828">
    <property type="protein sequence ID" value="EFR04464.1"/>
    <property type="molecule type" value="Genomic_DNA"/>
</dbReference>
<proteinExistence type="predicted"/>
<evidence type="ECO:0000313" key="3">
    <source>
        <dbReference type="EMBL" id="EFR04464.1"/>
    </source>
</evidence>
<dbReference type="AlphaFoldDB" id="E4V390"/>
<dbReference type="RefSeq" id="XP_003170227.1">
    <property type="nucleotide sequence ID" value="XM_003170179.1"/>
</dbReference>
<dbReference type="HOGENOM" id="CLU_128289_0_0_1"/>
<dbReference type="Proteomes" id="UP000002669">
    <property type="component" value="Unassembled WGS sequence"/>
</dbReference>